<feature type="modified residue" description="4-aspartylphosphate" evidence="6">
    <location>
        <position position="52"/>
    </location>
</feature>
<dbReference type="InterPro" id="IPR039420">
    <property type="entry name" value="WalR-like"/>
</dbReference>
<dbReference type="CDD" id="cd00383">
    <property type="entry name" value="trans_reg_C"/>
    <property type="match status" value="1"/>
</dbReference>
<evidence type="ECO:0000256" key="2">
    <source>
        <dbReference type="ARBA" id="ARBA00023012"/>
    </source>
</evidence>
<gene>
    <name evidence="10" type="primary">drrA</name>
    <name evidence="10" type="ORF">KSF_033310</name>
</gene>
<feature type="DNA-binding region" description="OmpR/PhoB-type" evidence="7">
    <location>
        <begin position="148"/>
        <end position="244"/>
    </location>
</feature>
<evidence type="ECO:0000256" key="5">
    <source>
        <dbReference type="ARBA" id="ARBA00023163"/>
    </source>
</evidence>
<sequence>MARILVVEDEIDICNLLRNELEAEGHTVFQAFDGTIGLNLVEQHNPDLIILDWMLPGLDGLSVCRRVRQNHLTPIIMLTARNEEVDRILGLEVGADDYVSKPFSIREVQARVRALLRRVELDSRLAPTPSPVGGNALAANIAATPAAPAPIVHGPLRIYTAERIVQLNNAELDLTPKEFDLIVLLASHPGRAFSREFLLQQLWGYDYDGFDRTVDTHITRLRKKLGPLGEKIVTVWGVGYRFVI</sequence>
<dbReference type="GO" id="GO:0000976">
    <property type="term" value="F:transcription cis-regulatory region binding"/>
    <property type="evidence" value="ECO:0007669"/>
    <property type="project" value="TreeGrafter"/>
</dbReference>
<dbReference type="SUPFAM" id="SSF52172">
    <property type="entry name" value="CheY-like"/>
    <property type="match status" value="1"/>
</dbReference>
<dbReference type="SMART" id="SM00448">
    <property type="entry name" value="REC"/>
    <property type="match status" value="1"/>
</dbReference>
<evidence type="ECO:0000256" key="6">
    <source>
        <dbReference type="PROSITE-ProRule" id="PRU00169"/>
    </source>
</evidence>
<dbReference type="AlphaFoldDB" id="A0A8J3IIX1"/>
<dbReference type="PROSITE" id="PS51755">
    <property type="entry name" value="OMPR_PHOB"/>
    <property type="match status" value="1"/>
</dbReference>
<dbReference type="GO" id="GO:0000156">
    <property type="term" value="F:phosphorelay response regulator activity"/>
    <property type="evidence" value="ECO:0007669"/>
    <property type="project" value="TreeGrafter"/>
</dbReference>
<evidence type="ECO:0000256" key="7">
    <source>
        <dbReference type="PROSITE-ProRule" id="PRU01091"/>
    </source>
</evidence>
<dbReference type="Gene3D" id="1.10.10.10">
    <property type="entry name" value="Winged helix-like DNA-binding domain superfamily/Winged helix DNA-binding domain"/>
    <property type="match status" value="1"/>
</dbReference>
<keyword evidence="1 6" id="KW-0597">Phosphoprotein</keyword>
<evidence type="ECO:0000313" key="11">
    <source>
        <dbReference type="Proteomes" id="UP000597444"/>
    </source>
</evidence>
<keyword evidence="5" id="KW-0804">Transcription</keyword>
<dbReference type="SMART" id="SM00862">
    <property type="entry name" value="Trans_reg_C"/>
    <property type="match status" value="1"/>
</dbReference>
<keyword evidence="4 7" id="KW-0238">DNA-binding</keyword>
<protein>
    <submittedName>
        <fullName evidence="10">DNA-binding response regulator</fullName>
    </submittedName>
</protein>
<evidence type="ECO:0000259" key="9">
    <source>
        <dbReference type="PROSITE" id="PS51755"/>
    </source>
</evidence>
<keyword evidence="3" id="KW-0805">Transcription regulation</keyword>
<evidence type="ECO:0000256" key="4">
    <source>
        <dbReference type="ARBA" id="ARBA00023125"/>
    </source>
</evidence>
<keyword evidence="2" id="KW-0902">Two-component regulatory system</keyword>
<evidence type="ECO:0000259" key="8">
    <source>
        <dbReference type="PROSITE" id="PS50110"/>
    </source>
</evidence>
<dbReference type="PROSITE" id="PS50110">
    <property type="entry name" value="RESPONSE_REGULATORY"/>
    <property type="match status" value="1"/>
</dbReference>
<dbReference type="EMBL" id="BNJK01000001">
    <property type="protein sequence ID" value="GHO93283.1"/>
    <property type="molecule type" value="Genomic_DNA"/>
</dbReference>
<dbReference type="PANTHER" id="PTHR48111:SF1">
    <property type="entry name" value="TWO-COMPONENT RESPONSE REGULATOR ORR33"/>
    <property type="match status" value="1"/>
</dbReference>
<feature type="domain" description="OmpR/PhoB-type" evidence="9">
    <location>
        <begin position="148"/>
        <end position="244"/>
    </location>
</feature>
<dbReference type="RefSeq" id="WP_220204074.1">
    <property type="nucleotide sequence ID" value="NZ_BNJK01000001.1"/>
</dbReference>
<dbReference type="InterPro" id="IPR001789">
    <property type="entry name" value="Sig_transdc_resp-reg_receiver"/>
</dbReference>
<dbReference type="FunFam" id="1.10.10.10:FF:000018">
    <property type="entry name" value="DNA-binding response regulator ResD"/>
    <property type="match status" value="1"/>
</dbReference>
<evidence type="ECO:0000256" key="1">
    <source>
        <dbReference type="ARBA" id="ARBA00022553"/>
    </source>
</evidence>
<dbReference type="InterPro" id="IPR011006">
    <property type="entry name" value="CheY-like_superfamily"/>
</dbReference>
<comment type="caution">
    <text evidence="10">The sequence shown here is derived from an EMBL/GenBank/DDBJ whole genome shotgun (WGS) entry which is preliminary data.</text>
</comment>
<accession>A0A8J3IIX1</accession>
<dbReference type="FunFam" id="3.40.50.2300:FF:000001">
    <property type="entry name" value="DNA-binding response regulator PhoB"/>
    <property type="match status" value="1"/>
</dbReference>
<reference evidence="10" key="1">
    <citation type="submission" date="2020-10" db="EMBL/GenBank/DDBJ databases">
        <title>Taxonomic study of unclassified bacteria belonging to the class Ktedonobacteria.</title>
        <authorList>
            <person name="Yabe S."/>
            <person name="Wang C.M."/>
            <person name="Zheng Y."/>
            <person name="Sakai Y."/>
            <person name="Cavaletti L."/>
            <person name="Monciardini P."/>
            <person name="Donadio S."/>
        </authorList>
    </citation>
    <scope>NUCLEOTIDE SEQUENCE</scope>
    <source>
        <strain evidence="10">ID150040</strain>
    </source>
</reference>
<dbReference type="PANTHER" id="PTHR48111">
    <property type="entry name" value="REGULATOR OF RPOS"/>
    <property type="match status" value="1"/>
</dbReference>
<dbReference type="InterPro" id="IPR001867">
    <property type="entry name" value="OmpR/PhoB-type_DNA-bd"/>
</dbReference>
<keyword evidence="11" id="KW-1185">Reference proteome</keyword>
<dbReference type="Gene3D" id="6.10.250.690">
    <property type="match status" value="1"/>
</dbReference>
<dbReference type="CDD" id="cd17574">
    <property type="entry name" value="REC_OmpR"/>
    <property type="match status" value="1"/>
</dbReference>
<organism evidence="10 11">
    <name type="scientific">Reticulibacter mediterranei</name>
    <dbReference type="NCBI Taxonomy" id="2778369"/>
    <lineage>
        <taxon>Bacteria</taxon>
        <taxon>Bacillati</taxon>
        <taxon>Chloroflexota</taxon>
        <taxon>Ktedonobacteria</taxon>
        <taxon>Ktedonobacterales</taxon>
        <taxon>Reticulibacteraceae</taxon>
        <taxon>Reticulibacter</taxon>
    </lineage>
</organism>
<evidence type="ECO:0000256" key="3">
    <source>
        <dbReference type="ARBA" id="ARBA00023015"/>
    </source>
</evidence>
<dbReference type="Pfam" id="PF00072">
    <property type="entry name" value="Response_reg"/>
    <property type="match status" value="1"/>
</dbReference>
<dbReference type="Pfam" id="PF00486">
    <property type="entry name" value="Trans_reg_C"/>
    <property type="match status" value="1"/>
</dbReference>
<dbReference type="GO" id="GO:0032993">
    <property type="term" value="C:protein-DNA complex"/>
    <property type="evidence" value="ECO:0007669"/>
    <property type="project" value="TreeGrafter"/>
</dbReference>
<dbReference type="Gene3D" id="3.40.50.2300">
    <property type="match status" value="1"/>
</dbReference>
<proteinExistence type="predicted"/>
<dbReference type="Proteomes" id="UP000597444">
    <property type="component" value="Unassembled WGS sequence"/>
</dbReference>
<feature type="domain" description="Response regulatory" evidence="8">
    <location>
        <begin position="3"/>
        <end position="116"/>
    </location>
</feature>
<dbReference type="GO" id="GO:0006355">
    <property type="term" value="P:regulation of DNA-templated transcription"/>
    <property type="evidence" value="ECO:0007669"/>
    <property type="project" value="InterPro"/>
</dbReference>
<dbReference type="InterPro" id="IPR016032">
    <property type="entry name" value="Sig_transdc_resp-reg_C-effctor"/>
</dbReference>
<dbReference type="InterPro" id="IPR036388">
    <property type="entry name" value="WH-like_DNA-bd_sf"/>
</dbReference>
<dbReference type="GO" id="GO:0005829">
    <property type="term" value="C:cytosol"/>
    <property type="evidence" value="ECO:0007669"/>
    <property type="project" value="TreeGrafter"/>
</dbReference>
<dbReference type="SUPFAM" id="SSF46894">
    <property type="entry name" value="C-terminal effector domain of the bipartite response regulators"/>
    <property type="match status" value="1"/>
</dbReference>
<evidence type="ECO:0000313" key="10">
    <source>
        <dbReference type="EMBL" id="GHO93283.1"/>
    </source>
</evidence>
<name>A0A8J3IIX1_9CHLR</name>